<sequence>MGWHSRTRTLQVFDTDLSADTVEWCPIPEWSHVLACGTYQLQKSDEKTAEGSTAQSRIGRLFLFHYNKQRSFSPPLTETQRIDTPAILDLKWCHVPISERPLLGMATAGGEIQLYKLTEPQQVTCDLECESITVLGPDRLALSLDWSTGRGDSCDVRVISSDSTGSLTVLSLGEASLTAVCQWKAHDYEAWISAFSYWDTQVVYSGGDDCKLKGWDLRMGSSSPTFTSKSYDENVLLWDGRNMKQPLSETAVGGGVWRLKWHPSQEHLLLAACMHNDFHILHCQQAMDGQDAPCPVLASYILHNSLAYGADWSQVPLSNSAPPSPQEPLQTSTGLSESLCHLRIQYESPTASFDTSLEDDSGQCIPEHSSLAEKSSAPDSLPFSTKDSQSLSCVLATCSFYDHMLHVWRWDLSPEERQGESDPAPSS</sequence>
<evidence type="ECO:0000256" key="4">
    <source>
        <dbReference type="SAM" id="MobiDB-lite"/>
    </source>
</evidence>
<keyword evidence="1" id="KW-0853">WD repeat</keyword>
<dbReference type="AlphaFoldDB" id="A0A5A9P700"/>
<feature type="region of interest" description="Disordered" evidence="4">
    <location>
        <begin position="352"/>
        <end position="383"/>
    </location>
</feature>
<dbReference type="PANTHER" id="PTHR46042:SF1">
    <property type="entry name" value="DIPHTHINE METHYLTRANSFERASE"/>
    <property type="match status" value="1"/>
</dbReference>
<dbReference type="GO" id="GO:0008168">
    <property type="term" value="F:methyltransferase activity"/>
    <property type="evidence" value="ECO:0007669"/>
    <property type="project" value="UniProtKB-KW"/>
</dbReference>
<dbReference type="GO" id="GO:0017183">
    <property type="term" value="P:protein histidyl modification to diphthamide"/>
    <property type="evidence" value="ECO:0007669"/>
    <property type="project" value="TreeGrafter"/>
</dbReference>
<dbReference type="GO" id="GO:0005737">
    <property type="term" value="C:cytoplasm"/>
    <property type="evidence" value="ECO:0007669"/>
    <property type="project" value="TreeGrafter"/>
</dbReference>
<keyword evidence="2" id="KW-0677">Repeat</keyword>
<dbReference type="GO" id="GO:0061685">
    <property type="term" value="F:diphthine methylesterase activity"/>
    <property type="evidence" value="ECO:0007669"/>
    <property type="project" value="TreeGrafter"/>
</dbReference>
<evidence type="ECO:0000256" key="1">
    <source>
        <dbReference type="ARBA" id="ARBA00022574"/>
    </source>
</evidence>
<evidence type="ECO:0000313" key="5">
    <source>
        <dbReference type="EMBL" id="KAA0716961.1"/>
    </source>
</evidence>
<gene>
    <name evidence="5" type="ORF">E1301_Tti014958</name>
</gene>
<accession>A0A5A9P700</accession>
<evidence type="ECO:0000256" key="3">
    <source>
        <dbReference type="ARBA" id="ARBA00043952"/>
    </source>
</evidence>
<comment type="pathway">
    <text evidence="3">Protein modification.</text>
</comment>
<comment type="caution">
    <text evidence="5">The sequence shown here is derived from an EMBL/GenBank/DDBJ whole genome shotgun (WGS) entry which is preliminary data.</text>
</comment>
<dbReference type="InterPro" id="IPR052415">
    <property type="entry name" value="Diphthine_MTase"/>
</dbReference>
<dbReference type="EMBL" id="SOYY01000009">
    <property type="protein sequence ID" value="KAA0716961.1"/>
    <property type="molecule type" value="Genomic_DNA"/>
</dbReference>
<name>A0A5A9P700_9TELE</name>
<protein>
    <submittedName>
        <fullName evidence="5">Diphthine methyltransferase</fullName>
    </submittedName>
</protein>
<dbReference type="PANTHER" id="PTHR46042">
    <property type="entry name" value="DIPHTHINE METHYLTRANSFERASE"/>
    <property type="match status" value="1"/>
</dbReference>
<dbReference type="InterPro" id="IPR015943">
    <property type="entry name" value="WD40/YVTN_repeat-like_dom_sf"/>
</dbReference>
<proteinExistence type="predicted"/>
<dbReference type="GO" id="GO:0032259">
    <property type="term" value="P:methylation"/>
    <property type="evidence" value="ECO:0007669"/>
    <property type="project" value="UniProtKB-KW"/>
</dbReference>
<keyword evidence="5" id="KW-0489">Methyltransferase</keyword>
<keyword evidence="5" id="KW-0808">Transferase</keyword>
<evidence type="ECO:0000313" key="6">
    <source>
        <dbReference type="Proteomes" id="UP000324632"/>
    </source>
</evidence>
<organism evidence="5 6">
    <name type="scientific">Triplophysa tibetana</name>
    <dbReference type="NCBI Taxonomy" id="1572043"/>
    <lineage>
        <taxon>Eukaryota</taxon>
        <taxon>Metazoa</taxon>
        <taxon>Chordata</taxon>
        <taxon>Craniata</taxon>
        <taxon>Vertebrata</taxon>
        <taxon>Euteleostomi</taxon>
        <taxon>Actinopterygii</taxon>
        <taxon>Neopterygii</taxon>
        <taxon>Teleostei</taxon>
        <taxon>Ostariophysi</taxon>
        <taxon>Cypriniformes</taxon>
        <taxon>Nemacheilidae</taxon>
        <taxon>Triplophysa</taxon>
    </lineage>
</organism>
<evidence type="ECO:0000256" key="2">
    <source>
        <dbReference type="ARBA" id="ARBA00022737"/>
    </source>
</evidence>
<dbReference type="SUPFAM" id="SSF50978">
    <property type="entry name" value="WD40 repeat-like"/>
    <property type="match status" value="1"/>
</dbReference>
<keyword evidence="6" id="KW-1185">Reference proteome</keyword>
<dbReference type="InterPro" id="IPR036322">
    <property type="entry name" value="WD40_repeat_dom_sf"/>
</dbReference>
<dbReference type="Gene3D" id="2.130.10.10">
    <property type="entry name" value="YVTN repeat-like/Quinoprotein amine dehydrogenase"/>
    <property type="match status" value="2"/>
</dbReference>
<dbReference type="Proteomes" id="UP000324632">
    <property type="component" value="Chromosome 9"/>
</dbReference>
<reference evidence="5 6" key="1">
    <citation type="journal article" date="2019" name="Mol. Ecol. Resour.">
        <title>Chromosome-level genome assembly of Triplophysa tibetana, a fish adapted to the harsh high-altitude environment of the Tibetan Plateau.</title>
        <authorList>
            <person name="Yang X."/>
            <person name="Liu H."/>
            <person name="Ma Z."/>
            <person name="Zou Y."/>
            <person name="Zou M."/>
            <person name="Mao Y."/>
            <person name="Li X."/>
            <person name="Wang H."/>
            <person name="Chen T."/>
            <person name="Wang W."/>
            <person name="Yang R."/>
        </authorList>
    </citation>
    <scope>NUCLEOTIDE SEQUENCE [LARGE SCALE GENOMIC DNA]</scope>
    <source>
        <strain evidence="5">TTIB1903HZAU</strain>
        <tissue evidence="5">Muscle</tissue>
    </source>
</reference>